<dbReference type="InterPro" id="IPR029058">
    <property type="entry name" value="AB_hydrolase_fold"/>
</dbReference>
<evidence type="ECO:0000259" key="2">
    <source>
        <dbReference type="Pfam" id="PF12697"/>
    </source>
</evidence>
<dbReference type="GO" id="GO:0016787">
    <property type="term" value="F:hydrolase activity"/>
    <property type="evidence" value="ECO:0007669"/>
    <property type="project" value="UniProtKB-KW"/>
</dbReference>
<keyword evidence="1" id="KW-0732">Signal</keyword>
<dbReference type="SUPFAM" id="SSF53474">
    <property type="entry name" value="alpha/beta-Hydrolases"/>
    <property type="match status" value="1"/>
</dbReference>
<feature type="signal peptide" evidence="1">
    <location>
        <begin position="1"/>
        <end position="21"/>
    </location>
</feature>
<evidence type="ECO:0000256" key="1">
    <source>
        <dbReference type="SAM" id="SignalP"/>
    </source>
</evidence>
<dbReference type="Gene3D" id="3.40.50.1820">
    <property type="entry name" value="alpha/beta hydrolase"/>
    <property type="match status" value="1"/>
</dbReference>
<proteinExistence type="predicted"/>
<evidence type="ECO:0000313" key="4">
    <source>
        <dbReference type="Proteomes" id="UP000298438"/>
    </source>
</evidence>
<organism evidence="3 4">
    <name type="scientific">Zemynaea arenosa</name>
    <dbReference type="NCBI Taxonomy" id="2561931"/>
    <lineage>
        <taxon>Bacteria</taxon>
        <taxon>Pseudomonadati</taxon>
        <taxon>Pseudomonadota</taxon>
        <taxon>Betaproteobacteria</taxon>
        <taxon>Burkholderiales</taxon>
        <taxon>Oxalobacteraceae</taxon>
        <taxon>Telluria group</taxon>
        <taxon>Zemynaea</taxon>
    </lineage>
</organism>
<protein>
    <submittedName>
        <fullName evidence="3">Alpha/beta hydrolase</fullName>
    </submittedName>
</protein>
<gene>
    <name evidence="3" type="ORF">E4L96_01035</name>
</gene>
<dbReference type="OrthoDB" id="5380819at2"/>
<feature type="domain" description="AB hydrolase-1" evidence="2">
    <location>
        <begin position="62"/>
        <end position="306"/>
    </location>
</feature>
<dbReference type="EMBL" id="SPVF01000013">
    <property type="protein sequence ID" value="TFW29826.1"/>
    <property type="molecule type" value="Genomic_DNA"/>
</dbReference>
<keyword evidence="3" id="KW-0378">Hydrolase</keyword>
<accession>A0A4Y9SYL5</accession>
<dbReference type="InterPro" id="IPR050266">
    <property type="entry name" value="AB_hydrolase_sf"/>
</dbReference>
<sequence>MKHSLLFAAVLALAAPALSFAADAATTSAPAAAPFANLIAPAESFQAGSMLVERHGDHGSPMVLIPGLSSGPWAWQETIRRFKADHVIYVVTLPGFDGRPAIQGDLIASALDSLKTLITSRKLAKPVLAGHSLGATLSIAFAEQNPGLVGGVVAIDGMPVFPGTEMMPAEQRPQMAAGFKARMAAASKEAFDAQQVGYMRTIGSIDMSKADAMARLSSRSDPASVANYAGAILALDLRADLPKITAPVLVIAPYFDVDHQNAGITLAAKDEYIRKLMTGTPKLQVVTVSPARHFAQIDQPQQVNDAIAKFMAAL</sequence>
<feature type="chain" id="PRO_5021237070" evidence="1">
    <location>
        <begin position="22"/>
        <end position="314"/>
    </location>
</feature>
<dbReference type="Pfam" id="PF12697">
    <property type="entry name" value="Abhydrolase_6"/>
    <property type="match status" value="1"/>
</dbReference>
<dbReference type="InterPro" id="IPR000073">
    <property type="entry name" value="AB_hydrolase_1"/>
</dbReference>
<dbReference type="GO" id="GO:0016020">
    <property type="term" value="C:membrane"/>
    <property type="evidence" value="ECO:0007669"/>
    <property type="project" value="TreeGrafter"/>
</dbReference>
<dbReference type="AlphaFoldDB" id="A0A4Y9SYL5"/>
<reference evidence="3 4" key="1">
    <citation type="submission" date="2019-03" db="EMBL/GenBank/DDBJ databases">
        <title>Draft Genome Sequence of Massilia arenosa sp. nov., a Novel Massilia Species Isolated from a Sandy-loam Maize Soil.</title>
        <authorList>
            <person name="Raths R."/>
            <person name="Peta V."/>
            <person name="Bucking H."/>
        </authorList>
    </citation>
    <scope>NUCLEOTIDE SEQUENCE [LARGE SCALE GENOMIC DNA]</scope>
    <source>
        <strain evidence="3 4">MC02</strain>
    </source>
</reference>
<evidence type="ECO:0000313" key="3">
    <source>
        <dbReference type="EMBL" id="TFW29826.1"/>
    </source>
</evidence>
<name>A0A4Y9SYL5_9BURK</name>
<dbReference type="Proteomes" id="UP000298438">
    <property type="component" value="Unassembled WGS sequence"/>
</dbReference>
<dbReference type="PANTHER" id="PTHR43798">
    <property type="entry name" value="MONOACYLGLYCEROL LIPASE"/>
    <property type="match status" value="1"/>
</dbReference>
<comment type="caution">
    <text evidence="3">The sequence shown here is derived from an EMBL/GenBank/DDBJ whole genome shotgun (WGS) entry which is preliminary data.</text>
</comment>
<keyword evidence="4" id="KW-1185">Reference proteome</keyword>
<dbReference type="RefSeq" id="WP_135205387.1">
    <property type="nucleotide sequence ID" value="NZ_SPVF01000013.1"/>
</dbReference>
<dbReference type="PANTHER" id="PTHR43798:SF33">
    <property type="entry name" value="HYDROLASE, PUTATIVE (AFU_ORTHOLOGUE AFUA_2G14860)-RELATED"/>
    <property type="match status" value="1"/>
</dbReference>